<dbReference type="Proteomes" id="UP001595868">
    <property type="component" value="Unassembled WGS sequence"/>
</dbReference>
<dbReference type="PANTHER" id="PTHR43133">
    <property type="entry name" value="RNA POLYMERASE ECF-TYPE SIGMA FACTO"/>
    <property type="match status" value="1"/>
</dbReference>
<dbReference type="EMBL" id="JBHSBN010000024">
    <property type="protein sequence ID" value="MFC4109408.1"/>
    <property type="molecule type" value="Genomic_DNA"/>
</dbReference>
<dbReference type="RefSeq" id="WP_377550730.1">
    <property type="nucleotide sequence ID" value="NZ_JBHSBN010000024.1"/>
</dbReference>
<evidence type="ECO:0000259" key="7">
    <source>
        <dbReference type="Pfam" id="PF04542"/>
    </source>
</evidence>
<comment type="caution">
    <text evidence="8">The sequence shown here is derived from an EMBL/GenBank/DDBJ whole genome shotgun (WGS) entry which is preliminary data.</text>
</comment>
<comment type="similarity">
    <text evidence="1">Belongs to the sigma-70 factor family. ECF subfamily.</text>
</comment>
<dbReference type="SUPFAM" id="SSF88659">
    <property type="entry name" value="Sigma3 and sigma4 domains of RNA polymerase sigma factors"/>
    <property type="match status" value="1"/>
</dbReference>
<evidence type="ECO:0000256" key="3">
    <source>
        <dbReference type="ARBA" id="ARBA00023082"/>
    </source>
</evidence>
<gene>
    <name evidence="8" type="ORF">ACFOX0_26190</name>
</gene>
<dbReference type="InterPro" id="IPR014284">
    <property type="entry name" value="RNA_pol_sigma-70_dom"/>
</dbReference>
<evidence type="ECO:0000313" key="8">
    <source>
        <dbReference type="EMBL" id="MFC4109408.1"/>
    </source>
</evidence>
<evidence type="ECO:0000313" key="9">
    <source>
        <dbReference type="Proteomes" id="UP001595868"/>
    </source>
</evidence>
<dbReference type="InterPro" id="IPR013324">
    <property type="entry name" value="RNA_pol_sigma_r3/r4-like"/>
</dbReference>
<evidence type="ECO:0000256" key="6">
    <source>
        <dbReference type="SAM" id="MobiDB-lite"/>
    </source>
</evidence>
<keyword evidence="3" id="KW-0731">Sigma factor</keyword>
<keyword evidence="4" id="KW-0238">DNA-binding</keyword>
<dbReference type="Pfam" id="PF04542">
    <property type="entry name" value="Sigma70_r2"/>
    <property type="match status" value="1"/>
</dbReference>
<dbReference type="InterPro" id="IPR007627">
    <property type="entry name" value="RNA_pol_sigma70_r2"/>
</dbReference>
<keyword evidence="2" id="KW-0805">Transcription regulation</keyword>
<dbReference type="PANTHER" id="PTHR43133:SF8">
    <property type="entry name" value="RNA POLYMERASE SIGMA FACTOR HI_1459-RELATED"/>
    <property type="match status" value="1"/>
</dbReference>
<dbReference type="Gene3D" id="1.10.1740.10">
    <property type="match status" value="1"/>
</dbReference>
<evidence type="ECO:0000256" key="4">
    <source>
        <dbReference type="ARBA" id="ARBA00023125"/>
    </source>
</evidence>
<dbReference type="Gene3D" id="1.10.10.10">
    <property type="entry name" value="Winged helix-like DNA-binding domain superfamily/Winged helix DNA-binding domain"/>
    <property type="match status" value="1"/>
</dbReference>
<protein>
    <submittedName>
        <fullName evidence="8">RNA polymerase sigma factor</fullName>
    </submittedName>
</protein>
<proteinExistence type="inferred from homology"/>
<keyword evidence="5" id="KW-0804">Transcription</keyword>
<accession>A0ABV8KTU0</accession>
<evidence type="ECO:0000256" key="1">
    <source>
        <dbReference type="ARBA" id="ARBA00010641"/>
    </source>
</evidence>
<feature type="domain" description="RNA polymerase sigma-70 region 2" evidence="7">
    <location>
        <begin position="45"/>
        <end position="112"/>
    </location>
</feature>
<organism evidence="8 9">
    <name type="scientific">Micromonospora zhanjiangensis</name>
    <dbReference type="NCBI Taxonomy" id="1522057"/>
    <lineage>
        <taxon>Bacteria</taxon>
        <taxon>Bacillati</taxon>
        <taxon>Actinomycetota</taxon>
        <taxon>Actinomycetes</taxon>
        <taxon>Micromonosporales</taxon>
        <taxon>Micromonosporaceae</taxon>
        <taxon>Micromonospora</taxon>
    </lineage>
</organism>
<dbReference type="InterPro" id="IPR036388">
    <property type="entry name" value="WH-like_DNA-bd_sf"/>
</dbReference>
<dbReference type="InterPro" id="IPR039425">
    <property type="entry name" value="RNA_pol_sigma-70-like"/>
</dbReference>
<feature type="region of interest" description="Disordered" evidence="6">
    <location>
        <begin position="1"/>
        <end position="24"/>
    </location>
</feature>
<sequence length="233" mass="25461">MSGGPVRRGAERDSGPAIDPAVTDRSTTSLVAAAGGGDESAWAELVRRYTPLVYSVIRSYDLSRPDAADVNQTVWLRLVEHLDQVRQPEALAGWLAVTTRRECYRMSRLGRRTRPVDPYDGALDAYHGSWGAADPVTPDEELLRVERQQALREGFAQLPSRCQELLALLTADPPASYREAAERLGVPVGSIGPTQARCLRRLRDCPALAAYREVRPAARTNGGERDGAVAANR</sequence>
<name>A0ABV8KTU0_9ACTN</name>
<evidence type="ECO:0000256" key="5">
    <source>
        <dbReference type="ARBA" id="ARBA00023163"/>
    </source>
</evidence>
<dbReference type="SUPFAM" id="SSF88946">
    <property type="entry name" value="Sigma2 domain of RNA polymerase sigma factors"/>
    <property type="match status" value="1"/>
</dbReference>
<reference evidence="9" key="1">
    <citation type="journal article" date="2019" name="Int. J. Syst. Evol. Microbiol.">
        <title>The Global Catalogue of Microorganisms (GCM) 10K type strain sequencing project: providing services to taxonomists for standard genome sequencing and annotation.</title>
        <authorList>
            <consortium name="The Broad Institute Genomics Platform"/>
            <consortium name="The Broad Institute Genome Sequencing Center for Infectious Disease"/>
            <person name="Wu L."/>
            <person name="Ma J."/>
        </authorList>
    </citation>
    <scope>NUCLEOTIDE SEQUENCE [LARGE SCALE GENOMIC DNA]</scope>
    <source>
        <strain evidence="9">2902at01</strain>
    </source>
</reference>
<keyword evidence="9" id="KW-1185">Reference proteome</keyword>
<evidence type="ECO:0000256" key="2">
    <source>
        <dbReference type="ARBA" id="ARBA00023015"/>
    </source>
</evidence>
<dbReference type="NCBIfam" id="TIGR02937">
    <property type="entry name" value="sigma70-ECF"/>
    <property type="match status" value="1"/>
</dbReference>
<dbReference type="InterPro" id="IPR013325">
    <property type="entry name" value="RNA_pol_sigma_r2"/>
</dbReference>